<keyword evidence="1" id="KW-0863">Zinc-finger</keyword>
<dbReference type="Gene3D" id="4.10.60.10">
    <property type="entry name" value="Zinc finger, CCHC-type"/>
    <property type="match status" value="1"/>
</dbReference>
<feature type="domain" description="CCHC-type" evidence="2">
    <location>
        <begin position="55"/>
        <end position="68"/>
    </location>
</feature>
<name>A0AAV1UHC0_9STRA</name>
<dbReference type="PROSITE" id="PS50158">
    <property type="entry name" value="ZF_CCHC"/>
    <property type="match status" value="1"/>
</dbReference>
<sequence length="131" mass="14816">MAKYNTDRRDHLRQAEELAHSAQSVELENKTGRTLRRELVAAVTDERRRKETRSCYHCGKQGHLKINCSSKRNVNKSAKNDGEVVLAVNEDSDNVNDDWILDSGASRHLVNDDRLLIDAEICNDVVSLADN</sequence>
<keyword evidence="1" id="KW-0479">Metal-binding</keyword>
<comment type="caution">
    <text evidence="3">The sequence shown here is derived from an EMBL/GenBank/DDBJ whole genome shotgun (WGS) entry which is preliminary data.</text>
</comment>
<evidence type="ECO:0000259" key="2">
    <source>
        <dbReference type="PROSITE" id="PS50158"/>
    </source>
</evidence>
<dbReference type="InterPro" id="IPR001878">
    <property type="entry name" value="Znf_CCHC"/>
</dbReference>
<keyword evidence="1" id="KW-0862">Zinc</keyword>
<gene>
    <name evidence="3" type="ORF">PM001_LOCUS18612</name>
</gene>
<dbReference type="InterPro" id="IPR036875">
    <property type="entry name" value="Znf_CCHC_sf"/>
</dbReference>
<dbReference type="GO" id="GO:0008270">
    <property type="term" value="F:zinc ion binding"/>
    <property type="evidence" value="ECO:0007669"/>
    <property type="project" value="UniProtKB-KW"/>
</dbReference>
<dbReference type="SUPFAM" id="SSF57756">
    <property type="entry name" value="Retrovirus zinc finger-like domains"/>
    <property type="match status" value="1"/>
</dbReference>
<dbReference type="EMBL" id="CAKLBY020000194">
    <property type="protein sequence ID" value="CAK7933462.1"/>
    <property type="molecule type" value="Genomic_DNA"/>
</dbReference>
<dbReference type="Proteomes" id="UP001162060">
    <property type="component" value="Unassembled WGS sequence"/>
</dbReference>
<dbReference type="GO" id="GO:0003676">
    <property type="term" value="F:nucleic acid binding"/>
    <property type="evidence" value="ECO:0007669"/>
    <property type="project" value="InterPro"/>
</dbReference>
<reference evidence="3" key="1">
    <citation type="submission" date="2024-01" db="EMBL/GenBank/DDBJ databases">
        <authorList>
            <person name="Webb A."/>
        </authorList>
    </citation>
    <scope>NUCLEOTIDE SEQUENCE</scope>
    <source>
        <strain evidence="3">Pm1</strain>
    </source>
</reference>
<dbReference type="AlphaFoldDB" id="A0AAV1UHC0"/>
<organism evidence="3 4">
    <name type="scientific">Peronospora matthiolae</name>
    <dbReference type="NCBI Taxonomy" id="2874970"/>
    <lineage>
        <taxon>Eukaryota</taxon>
        <taxon>Sar</taxon>
        <taxon>Stramenopiles</taxon>
        <taxon>Oomycota</taxon>
        <taxon>Peronosporomycetes</taxon>
        <taxon>Peronosporales</taxon>
        <taxon>Peronosporaceae</taxon>
        <taxon>Peronospora</taxon>
    </lineage>
</organism>
<protein>
    <recommendedName>
        <fullName evidence="2">CCHC-type domain-containing protein</fullName>
    </recommendedName>
</protein>
<evidence type="ECO:0000313" key="4">
    <source>
        <dbReference type="Proteomes" id="UP001162060"/>
    </source>
</evidence>
<proteinExistence type="predicted"/>
<evidence type="ECO:0000313" key="3">
    <source>
        <dbReference type="EMBL" id="CAK7933462.1"/>
    </source>
</evidence>
<accession>A0AAV1UHC0</accession>
<evidence type="ECO:0000256" key="1">
    <source>
        <dbReference type="PROSITE-ProRule" id="PRU00047"/>
    </source>
</evidence>